<dbReference type="GO" id="GO:0007214">
    <property type="term" value="P:gamma-aminobutyric acid signaling pathway"/>
    <property type="evidence" value="ECO:0007669"/>
    <property type="project" value="TreeGrafter"/>
</dbReference>
<organism evidence="3 4">
    <name type="scientific">Ancylostoma duodenale</name>
    <dbReference type="NCBI Taxonomy" id="51022"/>
    <lineage>
        <taxon>Eukaryota</taxon>
        <taxon>Metazoa</taxon>
        <taxon>Ecdysozoa</taxon>
        <taxon>Nematoda</taxon>
        <taxon>Chromadorea</taxon>
        <taxon>Rhabditida</taxon>
        <taxon>Rhabditina</taxon>
        <taxon>Rhabditomorpha</taxon>
        <taxon>Strongyloidea</taxon>
        <taxon>Ancylostomatidae</taxon>
        <taxon>Ancylostomatinae</taxon>
        <taxon>Ancylostoma</taxon>
    </lineage>
</organism>
<keyword evidence="4" id="KW-1185">Reference proteome</keyword>
<dbReference type="OrthoDB" id="269822at2759"/>
<dbReference type="SMART" id="SM00148">
    <property type="entry name" value="PLCXc"/>
    <property type="match status" value="1"/>
</dbReference>
<sequence length="171" mass="19563">FTTFLLSKDCSIFDPSHSRVWMDMKQPFSKYFIASSHKTYLVEDQQGPANVDGLTSALKRNCRVIELDLWDPTESNGETEPMVKNGLLVLSKITLSEALKTIRQSAFDRSRYPLILRLSVHCSCEWQKVAAKLLVTHLGTKLYLPSADPTDWSKEKAIPTPWDFQQRILIM</sequence>
<dbReference type="PRINTS" id="PR00390">
    <property type="entry name" value="PHPHLIPASEC"/>
</dbReference>
<dbReference type="PROSITE" id="PS50007">
    <property type="entry name" value="PIPLC_X_DOMAIN"/>
    <property type="match status" value="1"/>
</dbReference>
<feature type="non-terminal residue" evidence="3">
    <location>
        <position position="171"/>
    </location>
</feature>
<dbReference type="AlphaFoldDB" id="A0A0C2FK27"/>
<dbReference type="SUPFAM" id="SSF51695">
    <property type="entry name" value="PLC-like phosphodiesterases"/>
    <property type="match status" value="1"/>
</dbReference>
<evidence type="ECO:0000313" key="4">
    <source>
        <dbReference type="Proteomes" id="UP000054047"/>
    </source>
</evidence>
<reference evidence="3 4" key="1">
    <citation type="submission" date="2013-12" db="EMBL/GenBank/DDBJ databases">
        <title>Draft genome of the parsitic nematode Ancylostoma duodenale.</title>
        <authorList>
            <person name="Mitreva M."/>
        </authorList>
    </citation>
    <scope>NUCLEOTIDE SEQUENCE [LARGE SCALE GENOMIC DNA]</scope>
    <source>
        <strain evidence="3 4">Zhejiang</strain>
    </source>
</reference>
<dbReference type="PANTHER" id="PTHR10336:SF196">
    <property type="entry name" value="PHOSPHOINOSITIDE PHOSPHOLIPASE C"/>
    <property type="match status" value="1"/>
</dbReference>
<dbReference type="InterPro" id="IPR001192">
    <property type="entry name" value="PI-PLC_fam"/>
</dbReference>
<dbReference type="GO" id="GO:0032228">
    <property type="term" value="P:regulation of synaptic transmission, GABAergic"/>
    <property type="evidence" value="ECO:0007669"/>
    <property type="project" value="TreeGrafter"/>
</dbReference>
<dbReference type="Proteomes" id="UP000054047">
    <property type="component" value="Unassembled WGS sequence"/>
</dbReference>
<evidence type="ECO:0000313" key="3">
    <source>
        <dbReference type="EMBL" id="KIH48930.1"/>
    </source>
</evidence>
<feature type="domain" description="Phosphatidylinositol-specific phospholipase C X" evidence="2">
    <location>
        <begin position="22"/>
        <end position="171"/>
    </location>
</feature>
<name>A0A0C2FK27_9BILA</name>
<feature type="non-terminal residue" evidence="3">
    <location>
        <position position="1"/>
    </location>
</feature>
<evidence type="ECO:0000256" key="1">
    <source>
        <dbReference type="RuleBase" id="RU361133"/>
    </source>
</evidence>
<dbReference type="GO" id="GO:0004435">
    <property type="term" value="F:phosphatidylinositol-4,5-bisphosphate phospholipase C activity"/>
    <property type="evidence" value="ECO:0007669"/>
    <property type="project" value="UniProtKB-EC"/>
</dbReference>
<dbReference type="InterPro" id="IPR017946">
    <property type="entry name" value="PLC-like_Pdiesterase_TIM-brl"/>
</dbReference>
<keyword evidence="1" id="KW-0442">Lipid degradation</keyword>
<keyword evidence="1" id="KW-0443">Lipid metabolism</keyword>
<dbReference type="GO" id="GO:0046488">
    <property type="term" value="P:phosphatidylinositol metabolic process"/>
    <property type="evidence" value="ECO:0007669"/>
    <property type="project" value="TreeGrafter"/>
</dbReference>
<dbReference type="Pfam" id="PF00388">
    <property type="entry name" value="PI-PLC-X"/>
    <property type="match status" value="1"/>
</dbReference>
<evidence type="ECO:0000259" key="2">
    <source>
        <dbReference type="SMART" id="SM00148"/>
    </source>
</evidence>
<dbReference type="PANTHER" id="PTHR10336">
    <property type="entry name" value="PHOSPHOINOSITIDE-SPECIFIC PHOSPHOLIPASE C FAMILY PROTEIN"/>
    <property type="match status" value="1"/>
</dbReference>
<proteinExistence type="predicted"/>
<dbReference type="GO" id="GO:0051209">
    <property type="term" value="P:release of sequestered calcium ion into cytosol"/>
    <property type="evidence" value="ECO:0007669"/>
    <property type="project" value="TreeGrafter"/>
</dbReference>
<dbReference type="EC" id="3.1.4.11" evidence="1"/>
<gene>
    <name evidence="3" type="ORF">ANCDUO_20997</name>
</gene>
<keyword evidence="1" id="KW-0378">Hydrolase</keyword>
<dbReference type="InterPro" id="IPR000909">
    <property type="entry name" value="PLipase_C_PInositol-sp_X_dom"/>
</dbReference>
<dbReference type="Gene3D" id="3.20.20.190">
    <property type="entry name" value="Phosphatidylinositol (PI) phosphodiesterase"/>
    <property type="match status" value="1"/>
</dbReference>
<dbReference type="EMBL" id="KN756034">
    <property type="protein sequence ID" value="KIH48930.1"/>
    <property type="molecule type" value="Genomic_DNA"/>
</dbReference>
<dbReference type="GO" id="GO:0048015">
    <property type="term" value="P:phosphatidylinositol-mediated signaling"/>
    <property type="evidence" value="ECO:0007669"/>
    <property type="project" value="TreeGrafter"/>
</dbReference>
<protein>
    <recommendedName>
        <fullName evidence="1">Phosphoinositide phospholipase C</fullName>
        <ecNumber evidence="1">3.1.4.11</ecNumber>
    </recommendedName>
</protein>
<dbReference type="GO" id="GO:0016042">
    <property type="term" value="P:lipid catabolic process"/>
    <property type="evidence" value="ECO:0007669"/>
    <property type="project" value="UniProtKB-KW"/>
</dbReference>
<accession>A0A0C2FK27</accession>
<comment type="catalytic activity">
    <reaction evidence="1">
        <text>a 1,2-diacyl-sn-glycero-3-phospho-(1D-myo-inositol-4,5-bisphosphate) + H2O = 1D-myo-inositol 1,4,5-trisphosphate + a 1,2-diacyl-sn-glycerol + H(+)</text>
        <dbReference type="Rhea" id="RHEA:33179"/>
        <dbReference type="ChEBI" id="CHEBI:15377"/>
        <dbReference type="ChEBI" id="CHEBI:15378"/>
        <dbReference type="ChEBI" id="CHEBI:17815"/>
        <dbReference type="ChEBI" id="CHEBI:58456"/>
        <dbReference type="ChEBI" id="CHEBI:203600"/>
        <dbReference type="EC" id="3.1.4.11"/>
    </reaction>
</comment>